<reference evidence="3 4" key="1">
    <citation type="journal article" date="2013" name="BMC Genomics">
        <title>The genome and transcriptome of the pine saprophyte Ophiostoma piceae, and a comparison with the bark beetle-associated pine pathogen Grosmannia clavigera.</title>
        <authorList>
            <person name="Haridas S."/>
            <person name="Wang Y."/>
            <person name="Lim L."/>
            <person name="Massoumi Alamouti S."/>
            <person name="Jackman S."/>
            <person name="Docking R."/>
            <person name="Robertson G."/>
            <person name="Birol I."/>
            <person name="Bohlmann J."/>
            <person name="Breuil C."/>
        </authorList>
    </citation>
    <scope>NUCLEOTIDE SEQUENCE [LARGE SCALE GENOMIC DNA]</scope>
    <source>
        <strain evidence="3 4">UAMH 11346</strain>
    </source>
</reference>
<feature type="compositionally biased region" description="Polar residues" evidence="1">
    <location>
        <begin position="912"/>
        <end position="934"/>
    </location>
</feature>
<proteinExistence type="predicted"/>
<sequence length="995" mass="108049">MPMFEDDTGLAQGGKPFQQELRGQKEHKEQSDYSSRQSPSPPNDRPNTPSKPIAIPAPSSSPYNGRRMSEESIRTELCEGPVSTGPSPLPLSFGARPSQGPNERHDVPPRPRPSTPPSRDSASITDRAELIDRIKRGESPAWVPNRHVSKLELFEAATDSATESALLTWPLQLENIFHKQTSQSPTRSPRTPSSGTPTPTNLLPAADITPERIPLDAQDQDAHFSARLEDGLNIERPRSALHSGDFTLTSSARRQNQQQQRPRPLSNEVEARAATILPSVVQARPSISGSEFHADSCTPWVATSPPRHYTPFALDHRATPSSSLADTGIFRSTAPSPPSSISSSFVYKPPTSPLVQSQNNYDDDDDDDDDNFPLSSVDGTFGGSPTNAIDNLRANTRRHTLTFSHFNYSQSSPFSTPYPAHSPSSRFSSATIRRDSHYPYQAHQPRRSLSTTQSFGADRSVVLHTASTPHTPMLSRSRRPSFTLDASPLQHASMVGSYEESILRGRMSTTPSKPLDFLAQIGVLGLGAKCKPSLRCPAHVTLPFSAVFYSYSTTSHGRTEAEDGPSPYVGMLDLENGLPNAGVDLRSKRKAMMPSRRATSSTRVGVLPDAPKPKTSMEGTGNDMDAGDDTVMEDVHVERLDLSDTEPQKPSSGASRAHKRRPHGARAPPGGSYRIPQQGQLQIIIKNQNKTAVKLFLIPYDLSTMEPGTKTFIRQRSYSGGPIIDSVPALKDPSADRPILRYLVHLHICCPSRGRYYLYKSIRVVFANRVPDGKEKLRNEVTFPEPRYTPYKPVRVMHPPVGIAGGSGYQAGGNDTGASLAAEKAFRRRSSGFTFTGHGPPQVFDVFGIQGNAGDVPAVPLIPNPLPTWRAGWESKKAPSAAPPLALDKSDLAQTALCESPTLALKREKVTESNYTGPTRDGASSETSILGPNTLELGSTTPVYKKLSKGDIGYGGNAFLSGSSTTFDGLLSQRLRSLEAEKKLTAGTDPNKGDE</sequence>
<dbReference type="InterPro" id="IPR033473">
    <property type="entry name" value="Atos-like_C"/>
</dbReference>
<dbReference type="OrthoDB" id="8625101at2759"/>
<dbReference type="Pfam" id="PF13889">
    <property type="entry name" value="Chromosome_seg"/>
    <property type="match status" value="1"/>
</dbReference>
<keyword evidence="4" id="KW-1185">Reference proteome</keyword>
<feature type="compositionally biased region" description="Basic and acidic residues" evidence="1">
    <location>
        <begin position="67"/>
        <end position="77"/>
    </location>
</feature>
<dbReference type="InterPro" id="IPR051506">
    <property type="entry name" value="ATOS_Transcription_Regulators"/>
</dbReference>
<feature type="compositionally biased region" description="Acidic residues" evidence="1">
    <location>
        <begin position="361"/>
        <end position="371"/>
    </location>
</feature>
<evidence type="ECO:0000259" key="2">
    <source>
        <dbReference type="SMART" id="SM01177"/>
    </source>
</evidence>
<evidence type="ECO:0000256" key="1">
    <source>
        <dbReference type="SAM" id="MobiDB-lite"/>
    </source>
</evidence>
<dbReference type="HOGENOM" id="CLU_010290_0_0_1"/>
<feature type="compositionally biased region" description="Low complexity" evidence="1">
    <location>
        <begin position="253"/>
        <end position="264"/>
    </location>
</feature>
<dbReference type="PANTHER" id="PTHR13199:SF11">
    <property type="entry name" value="PROTEIN ATOSSA"/>
    <property type="match status" value="1"/>
</dbReference>
<feature type="region of interest" description="Disordered" evidence="1">
    <location>
        <begin position="235"/>
        <end position="268"/>
    </location>
</feature>
<feature type="region of interest" description="Disordered" evidence="1">
    <location>
        <begin position="589"/>
        <end position="675"/>
    </location>
</feature>
<dbReference type="eggNOG" id="KOG2306">
    <property type="taxonomic scope" value="Eukaryota"/>
</dbReference>
<organism evidence="3 4">
    <name type="scientific">Ophiostoma piceae (strain UAMH 11346)</name>
    <name type="common">Sap stain fungus</name>
    <dbReference type="NCBI Taxonomy" id="1262450"/>
    <lineage>
        <taxon>Eukaryota</taxon>
        <taxon>Fungi</taxon>
        <taxon>Dikarya</taxon>
        <taxon>Ascomycota</taxon>
        <taxon>Pezizomycotina</taxon>
        <taxon>Sordariomycetes</taxon>
        <taxon>Sordariomycetidae</taxon>
        <taxon>Ophiostomatales</taxon>
        <taxon>Ophiostomataceae</taxon>
        <taxon>Ophiostoma</taxon>
    </lineage>
</organism>
<dbReference type="STRING" id="1262450.S3BZZ4"/>
<feature type="region of interest" description="Disordered" evidence="1">
    <location>
        <begin position="179"/>
        <end position="205"/>
    </location>
</feature>
<dbReference type="SMART" id="SM01177">
    <property type="entry name" value="DUF4210"/>
    <property type="match status" value="1"/>
</dbReference>
<evidence type="ECO:0000313" key="3">
    <source>
        <dbReference type="EMBL" id="EPE06102.1"/>
    </source>
</evidence>
<dbReference type="Pfam" id="PF13915">
    <property type="entry name" value="DUF4210"/>
    <property type="match status" value="1"/>
</dbReference>
<evidence type="ECO:0000313" key="4">
    <source>
        <dbReference type="Proteomes" id="UP000016923"/>
    </source>
</evidence>
<feature type="compositionally biased region" description="Low complexity" evidence="1">
    <location>
        <begin position="339"/>
        <end position="349"/>
    </location>
</feature>
<dbReference type="Proteomes" id="UP000016923">
    <property type="component" value="Unassembled WGS sequence"/>
</dbReference>
<feature type="region of interest" description="Disordered" evidence="1">
    <location>
        <begin position="911"/>
        <end position="934"/>
    </location>
</feature>
<feature type="region of interest" description="Disordered" evidence="1">
    <location>
        <begin position="1"/>
        <end position="126"/>
    </location>
</feature>
<dbReference type="PANTHER" id="PTHR13199">
    <property type="entry name" value="GH03947P"/>
    <property type="match status" value="1"/>
</dbReference>
<feature type="compositionally biased region" description="Low complexity" evidence="1">
    <location>
        <begin position="180"/>
        <end position="200"/>
    </location>
</feature>
<dbReference type="InterPro" id="IPR025261">
    <property type="entry name" value="Atos-like_cons_dom"/>
</dbReference>
<feature type="region of interest" description="Disordered" evidence="1">
    <location>
        <begin position="325"/>
        <end position="390"/>
    </location>
</feature>
<feature type="compositionally biased region" description="Polar residues" evidence="1">
    <location>
        <begin position="373"/>
        <end position="389"/>
    </location>
</feature>
<gene>
    <name evidence="3" type="ORF">F503_02931</name>
</gene>
<name>S3BZZ4_OPHP1</name>
<accession>S3BZZ4</accession>
<protein>
    <recommendedName>
        <fullName evidence="2">Atos-like conserved domain-containing protein</fullName>
    </recommendedName>
</protein>
<dbReference type="EMBL" id="KE148154">
    <property type="protein sequence ID" value="EPE06102.1"/>
    <property type="molecule type" value="Genomic_DNA"/>
</dbReference>
<feature type="compositionally biased region" description="Basic and acidic residues" evidence="1">
    <location>
        <begin position="633"/>
        <end position="642"/>
    </location>
</feature>
<dbReference type="VEuPathDB" id="FungiDB:F503_02931"/>
<dbReference type="AlphaFoldDB" id="S3BZZ4"/>
<feature type="compositionally biased region" description="Low complexity" evidence="1">
    <location>
        <begin position="50"/>
        <end position="62"/>
    </location>
</feature>
<feature type="domain" description="Atos-like conserved" evidence="2">
    <location>
        <begin position="494"/>
        <end position="569"/>
    </location>
</feature>
<feature type="compositionally biased region" description="Basic and acidic residues" evidence="1">
    <location>
        <begin position="22"/>
        <end position="31"/>
    </location>
</feature>